<dbReference type="InterPro" id="IPR038709">
    <property type="entry name" value="RpoN_core-bd_sf"/>
</dbReference>
<evidence type="ECO:0000256" key="2">
    <source>
        <dbReference type="ARBA" id="ARBA00022478"/>
    </source>
</evidence>
<dbReference type="InterPro" id="IPR007634">
    <property type="entry name" value="RNA_pol_sigma_54_DNA-bd"/>
</dbReference>
<dbReference type="Pfam" id="PF04552">
    <property type="entry name" value="Sigma54_DBD"/>
    <property type="match status" value="1"/>
</dbReference>
<dbReference type="EMBL" id="JACHXW010000018">
    <property type="protein sequence ID" value="MBB3154682.1"/>
    <property type="molecule type" value="Genomic_DNA"/>
</dbReference>
<sequence length="438" mass="48417">MTMASSTMNMQLLPQMRCALAPELRQSLMLLQMTTADLFSYLREAEQDNPLIQLEEADWLSYGAKQSGAVGHRSSGADLAAFRMERETLEQALHAQIRLTNAPRMEKMAAAFLAGNLNESGYLDIGLEEAGSITGLEMNVVEAGLRLLHTLEPAGSAAASLKECLLLQASRDNSAPRFVKELIQSHLGDVAKRRWKIIGKSLGISEQEMEGAVRYLRSLNPRPGLHYGNSDDLYAIAEIKLRRSEDGSGFVIRESAPFRISFHALGLDAGAGPRAWHDWVEAKRKEAGVLEGMLRFRMRALTAVTAAIAVQQQRFLDEGAAAIRPLKLEQIAAETGFHLSTVSRAVRGKHVDTPFGVLPLNTFFSNGLESDRGEEVSSRAVKYRIRGLIAGENKQRPLTDARLAALLHEEGLIISRRTVAKYREEERILPSTFRSMPL</sequence>
<feature type="domain" description="RNA polymerase sigma factor 54 core-binding" evidence="10">
    <location>
        <begin position="80"/>
        <end position="251"/>
    </location>
</feature>
<dbReference type="PRINTS" id="PR00045">
    <property type="entry name" value="SIGMA54FCT"/>
</dbReference>
<keyword evidence="12" id="KW-1185">Reference proteome</keyword>
<dbReference type="NCBIfam" id="TIGR02395">
    <property type="entry name" value="rpoN_sigma"/>
    <property type="match status" value="1"/>
</dbReference>
<evidence type="ECO:0000259" key="10">
    <source>
        <dbReference type="Pfam" id="PF04963"/>
    </source>
</evidence>
<evidence type="ECO:0000256" key="3">
    <source>
        <dbReference type="ARBA" id="ARBA00022679"/>
    </source>
</evidence>
<keyword evidence="6" id="KW-0731">Sigma factor</keyword>
<dbReference type="GO" id="GO:0006352">
    <property type="term" value="P:DNA-templated transcription initiation"/>
    <property type="evidence" value="ECO:0007669"/>
    <property type="project" value="InterPro"/>
</dbReference>
<keyword evidence="2" id="KW-0240">DNA-directed RNA polymerase</keyword>
<dbReference type="PROSITE" id="PS00717">
    <property type="entry name" value="SIGMA54_1"/>
    <property type="match status" value="1"/>
</dbReference>
<evidence type="ECO:0000256" key="4">
    <source>
        <dbReference type="ARBA" id="ARBA00022695"/>
    </source>
</evidence>
<dbReference type="PROSITE" id="PS00718">
    <property type="entry name" value="SIGMA54_2"/>
    <property type="match status" value="1"/>
</dbReference>
<keyword evidence="5" id="KW-0805">Transcription regulation</keyword>
<evidence type="ECO:0000256" key="6">
    <source>
        <dbReference type="ARBA" id="ARBA00023082"/>
    </source>
</evidence>
<feature type="domain" description="RNA polymerase sigma factor 54 DNA-binding" evidence="9">
    <location>
        <begin position="279"/>
        <end position="434"/>
    </location>
</feature>
<dbReference type="AlphaFoldDB" id="A0A7W5CBJ6"/>
<organism evidence="11 12">
    <name type="scientific">Paenibacillus endophyticus</name>
    <dbReference type="NCBI Taxonomy" id="1294268"/>
    <lineage>
        <taxon>Bacteria</taxon>
        <taxon>Bacillati</taxon>
        <taxon>Bacillota</taxon>
        <taxon>Bacilli</taxon>
        <taxon>Bacillales</taxon>
        <taxon>Paenibacillaceae</taxon>
        <taxon>Paenibacillus</taxon>
    </lineage>
</organism>
<dbReference type="Gene3D" id="1.10.10.1330">
    <property type="entry name" value="RNA polymerase sigma-54 factor, core-binding domain"/>
    <property type="match status" value="1"/>
</dbReference>
<dbReference type="Gene3D" id="1.10.10.60">
    <property type="entry name" value="Homeodomain-like"/>
    <property type="match status" value="1"/>
</dbReference>
<protein>
    <submittedName>
        <fullName evidence="11">RNA polymerase sigma-54 factor</fullName>
    </submittedName>
</protein>
<dbReference type="GO" id="GO:0003677">
    <property type="term" value="F:DNA binding"/>
    <property type="evidence" value="ECO:0007669"/>
    <property type="project" value="UniProtKB-KW"/>
</dbReference>
<dbReference type="GO" id="GO:0000428">
    <property type="term" value="C:DNA-directed RNA polymerase complex"/>
    <property type="evidence" value="ECO:0007669"/>
    <property type="project" value="UniProtKB-KW"/>
</dbReference>
<accession>A0A7W5CBJ6</accession>
<evidence type="ECO:0000256" key="5">
    <source>
        <dbReference type="ARBA" id="ARBA00023015"/>
    </source>
</evidence>
<evidence type="ECO:0000259" key="9">
    <source>
        <dbReference type="Pfam" id="PF04552"/>
    </source>
</evidence>
<evidence type="ECO:0000313" key="11">
    <source>
        <dbReference type="EMBL" id="MBB3154682.1"/>
    </source>
</evidence>
<dbReference type="PANTHER" id="PTHR32248:SF4">
    <property type="entry name" value="RNA POLYMERASE SIGMA-54 FACTOR"/>
    <property type="match status" value="1"/>
</dbReference>
<dbReference type="PANTHER" id="PTHR32248">
    <property type="entry name" value="RNA POLYMERASE SIGMA-54 FACTOR"/>
    <property type="match status" value="1"/>
</dbReference>
<proteinExistence type="inferred from homology"/>
<evidence type="ECO:0000256" key="1">
    <source>
        <dbReference type="ARBA" id="ARBA00008798"/>
    </source>
</evidence>
<dbReference type="InterPro" id="IPR007046">
    <property type="entry name" value="RNA_pol_sigma_54_core-bd"/>
</dbReference>
<keyword evidence="7" id="KW-0238">DNA-binding</keyword>
<evidence type="ECO:0000313" key="12">
    <source>
        <dbReference type="Proteomes" id="UP000518605"/>
    </source>
</evidence>
<dbReference type="PROSITE" id="PS50044">
    <property type="entry name" value="SIGMA54_3"/>
    <property type="match status" value="1"/>
</dbReference>
<evidence type="ECO:0000256" key="7">
    <source>
        <dbReference type="ARBA" id="ARBA00023125"/>
    </source>
</evidence>
<keyword evidence="4" id="KW-0548">Nucleotidyltransferase</keyword>
<comment type="caution">
    <text evidence="11">The sequence shown here is derived from an EMBL/GenBank/DDBJ whole genome shotgun (WGS) entry which is preliminary data.</text>
</comment>
<dbReference type="GO" id="GO:0001216">
    <property type="term" value="F:DNA-binding transcription activator activity"/>
    <property type="evidence" value="ECO:0007669"/>
    <property type="project" value="InterPro"/>
</dbReference>
<dbReference type="RefSeq" id="WP_183568567.1">
    <property type="nucleotide sequence ID" value="NZ_CBCSLB010000018.1"/>
</dbReference>
<keyword evidence="8" id="KW-0804">Transcription</keyword>
<dbReference type="PIRSF" id="PIRSF000774">
    <property type="entry name" value="RpoN"/>
    <property type="match status" value="1"/>
</dbReference>
<dbReference type="GO" id="GO:0016779">
    <property type="term" value="F:nucleotidyltransferase activity"/>
    <property type="evidence" value="ECO:0007669"/>
    <property type="project" value="UniProtKB-KW"/>
</dbReference>
<evidence type="ECO:0000256" key="8">
    <source>
        <dbReference type="ARBA" id="ARBA00023163"/>
    </source>
</evidence>
<dbReference type="Pfam" id="PF04963">
    <property type="entry name" value="Sigma54_CBD"/>
    <property type="match status" value="1"/>
</dbReference>
<dbReference type="Proteomes" id="UP000518605">
    <property type="component" value="Unassembled WGS sequence"/>
</dbReference>
<dbReference type="InterPro" id="IPR000394">
    <property type="entry name" value="RNA_pol_sigma_54"/>
</dbReference>
<dbReference type="Pfam" id="PF00309">
    <property type="entry name" value="Sigma54_AID"/>
    <property type="match status" value="1"/>
</dbReference>
<keyword evidence="3" id="KW-0808">Transferase</keyword>
<name>A0A7W5CBJ6_9BACL</name>
<reference evidence="11 12" key="1">
    <citation type="submission" date="2020-08" db="EMBL/GenBank/DDBJ databases">
        <title>Genomic Encyclopedia of Type Strains, Phase III (KMG-III): the genomes of soil and plant-associated and newly described type strains.</title>
        <authorList>
            <person name="Whitman W."/>
        </authorList>
    </citation>
    <scope>NUCLEOTIDE SEQUENCE [LARGE SCALE GENOMIC DNA]</scope>
    <source>
        <strain evidence="11 12">CECT 8234</strain>
    </source>
</reference>
<gene>
    <name evidence="11" type="ORF">FHS16_004764</name>
</gene>
<dbReference type="GO" id="GO:0016987">
    <property type="term" value="F:sigma factor activity"/>
    <property type="evidence" value="ECO:0007669"/>
    <property type="project" value="UniProtKB-KW"/>
</dbReference>
<comment type="similarity">
    <text evidence="1">Belongs to the sigma-54 factor family.</text>
</comment>